<dbReference type="OrthoDB" id="3828611at2"/>
<dbReference type="EMBL" id="CP042906">
    <property type="protein sequence ID" value="QEX18359.1"/>
    <property type="molecule type" value="Genomic_DNA"/>
</dbReference>
<evidence type="ECO:0000313" key="2">
    <source>
        <dbReference type="Proteomes" id="UP000326202"/>
    </source>
</evidence>
<proteinExistence type="predicted"/>
<dbReference type="Gene3D" id="2.60.120.10">
    <property type="entry name" value="Jelly Rolls"/>
    <property type="match status" value="1"/>
</dbReference>
<name>A0A5J6MLW3_9PROT</name>
<evidence type="ECO:0000313" key="1">
    <source>
        <dbReference type="EMBL" id="QEX18359.1"/>
    </source>
</evidence>
<dbReference type="Proteomes" id="UP000326202">
    <property type="component" value="Chromosome"/>
</dbReference>
<dbReference type="AlphaFoldDB" id="A0A5J6MLW3"/>
<dbReference type="RefSeq" id="WP_151178526.1">
    <property type="nucleotide sequence ID" value="NZ_CP042906.1"/>
</dbReference>
<dbReference type="SUPFAM" id="SSF51182">
    <property type="entry name" value="RmlC-like cupins"/>
    <property type="match status" value="1"/>
</dbReference>
<keyword evidence="2" id="KW-1185">Reference proteome</keyword>
<reference evidence="1 2" key="1">
    <citation type="submission" date="2019-08" db="EMBL/GenBank/DDBJ databases">
        <title>Hyperibacter terrae gen. nov., sp. nov. and Hyperibacter viscosus sp. nov., two new members in the family Rhodospirillaceae isolated from the rhizosphere of Hypericum perforatum.</title>
        <authorList>
            <person name="Noviana Z."/>
        </authorList>
    </citation>
    <scope>NUCLEOTIDE SEQUENCE [LARGE SCALE GENOMIC DNA]</scope>
    <source>
        <strain evidence="1 2">R5913</strain>
    </source>
</reference>
<dbReference type="Pfam" id="PF06249">
    <property type="entry name" value="EutQ"/>
    <property type="match status" value="1"/>
</dbReference>
<dbReference type="InterPro" id="IPR011051">
    <property type="entry name" value="RmlC_Cupin_sf"/>
</dbReference>
<protein>
    <recommendedName>
        <fullName evidence="3">Ethanolamine utilization protein EutQ</fullName>
    </recommendedName>
</protein>
<evidence type="ECO:0008006" key="3">
    <source>
        <dbReference type="Google" id="ProtNLM"/>
    </source>
</evidence>
<dbReference type="KEGG" id="htq:FRZ44_36640"/>
<gene>
    <name evidence="1" type="ORF">FRZ44_36640</name>
</gene>
<organism evidence="1 2">
    <name type="scientific">Hypericibacter terrae</name>
    <dbReference type="NCBI Taxonomy" id="2602015"/>
    <lineage>
        <taxon>Bacteria</taxon>
        <taxon>Pseudomonadati</taxon>
        <taxon>Pseudomonadota</taxon>
        <taxon>Alphaproteobacteria</taxon>
        <taxon>Rhodospirillales</taxon>
        <taxon>Dongiaceae</taxon>
        <taxon>Hypericibacter</taxon>
    </lineage>
</organism>
<sequence>MTGVKHFKRSEMKFDDFGAKTGTGSIARIIGPDLSKTLGAGLAQFDGCSIEWTVLYDEMIVVLEGTFRLRVGKDVYDATPGDMIWIPENTPLRYEGEKSTVCYAVFPVDWRQRHGIK</sequence>
<dbReference type="InterPro" id="IPR010424">
    <property type="entry name" value="EutQ"/>
</dbReference>
<dbReference type="InterPro" id="IPR014710">
    <property type="entry name" value="RmlC-like_jellyroll"/>
</dbReference>
<accession>A0A5J6MLW3</accession>